<comment type="caution">
    <text evidence="6">The sequence shown here is derived from an EMBL/GenBank/DDBJ whole genome shotgun (WGS) entry which is preliminary data.</text>
</comment>
<dbReference type="EMBL" id="JAEHOE010000012">
    <property type="protein sequence ID" value="KAG2497844.1"/>
    <property type="molecule type" value="Genomic_DNA"/>
</dbReference>
<evidence type="ECO:0000259" key="5">
    <source>
        <dbReference type="PROSITE" id="PS50886"/>
    </source>
</evidence>
<dbReference type="InterPro" id="IPR012340">
    <property type="entry name" value="NA-bd_OB-fold"/>
</dbReference>
<proteinExistence type="predicted"/>
<feature type="domain" description="TRNA-binding" evidence="5">
    <location>
        <begin position="79"/>
        <end position="184"/>
    </location>
</feature>
<dbReference type="InterPro" id="IPR002547">
    <property type="entry name" value="tRNA-bd_dom"/>
</dbReference>
<evidence type="ECO:0000256" key="4">
    <source>
        <dbReference type="SAM" id="MobiDB-lite"/>
    </source>
</evidence>
<dbReference type="PANTHER" id="PTHR11586:SF37">
    <property type="entry name" value="TRNA-BINDING DOMAIN-CONTAINING PROTEIN"/>
    <property type="match status" value="1"/>
</dbReference>
<dbReference type="OrthoDB" id="19141at2759"/>
<dbReference type="SUPFAM" id="SSF50249">
    <property type="entry name" value="Nucleic acid-binding proteins"/>
    <property type="match status" value="1"/>
</dbReference>
<dbReference type="InterPro" id="IPR051270">
    <property type="entry name" value="Tyrosine-tRNA_ligase_regulator"/>
</dbReference>
<dbReference type="Gene3D" id="2.40.50.140">
    <property type="entry name" value="Nucleic acid-binding proteins"/>
    <property type="match status" value="1"/>
</dbReference>
<keyword evidence="1 3" id="KW-0820">tRNA-binding</keyword>
<dbReference type="Pfam" id="PF01588">
    <property type="entry name" value="tRNA_bind"/>
    <property type="match status" value="1"/>
</dbReference>
<gene>
    <name evidence="6" type="ORF">HYH03_004111</name>
</gene>
<feature type="compositionally biased region" description="Low complexity" evidence="4">
    <location>
        <begin position="29"/>
        <end position="50"/>
    </location>
</feature>
<dbReference type="Proteomes" id="UP000612055">
    <property type="component" value="Unassembled WGS sequence"/>
</dbReference>
<dbReference type="GO" id="GO:0000049">
    <property type="term" value="F:tRNA binding"/>
    <property type="evidence" value="ECO:0007669"/>
    <property type="project" value="UniProtKB-UniRule"/>
</dbReference>
<protein>
    <recommendedName>
        <fullName evidence="5">tRNA-binding domain-containing protein</fullName>
    </recommendedName>
</protein>
<evidence type="ECO:0000256" key="2">
    <source>
        <dbReference type="ARBA" id="ARBA00022884"/>
    </source>
</evidence>
<reference evidence="6" key="1">
    <citation type="journal article" date="2020" name="bioRxiv">
        <title>Comparative genomics of Chlamydomonas.</title>
        <authorList>
            <person name="Craig R.J."/>
            <person name="Hasan A.R."/>
            <person name="Ness R.W."/>
            <person name="Keightley P.D."/>
        </authorList>
    </citation>
    <scope>NUCLEOTIDE SEQUENCE</scope>
    <source>
        <strain evidence="6">CCAP 11/70</strain>
    </source>
</reference>
<keyword evidence="7" id="KW-1185">Reference proteome</keyword>
<accession>A0A836C3M9</accession>
<dbReference type="AlphaFoldDB" id="A0A836C3M9"/>
<organism evidence="6 7">
    <name type="scientific">Edaphochlamys debaryana</name>
    <dbReference type="NCBI Taxonomy" id="47281"/>
    <lineage>
        <taxon>Eukaryota</taxon>
        <taxon>Viridiplantae</taxon>
        <taxon>Chlorophyta</taxon>
        <taxon>core chlorophytes</taxon>
        <taxon>Chlorophyceae</taxon>
        <taxon>CS clade</taxon>
        <taxon>Chlamydomonadales</taxon>
        <taxon>Chlamydomonadales incertae sedis</taxon>
        <taxon>Edaphochlamys</taxon>
    </lineage>
</organism>
<keyword evidence="2 3" id="KW-0694">RNA-binding</keyword>
<dbReference type="PROSITE" id="PS50886">
    <property type="entry name" value="TRBD"/>
    <property type="match status" value="1"/>
</dbReference>
<dbReference type="PANTHER" id="PTHR11586">
    <property type="entry name" value="TRNA-AMINOACYLATION COFACTOR ARC1 FAMILY MEMBER"/>
    <property type="match status" value="1"/>
</dbReference>
<evidence type="ECO:0000256" key="1">
    <source>
        <dbReference type="ARBA" id="ARBA00022555"/>
    </source>
</evidence>
<evidence type="ECO:0000313" key="7">
    <source>
        <dbReference type="Proteomes" id="UP000612055"/>
    </source>
</evidence>
<evidence type="ECO:0000256" key="3">
    <source>
        <dbReference type="PROSITE-ProRule" id="PRU00209"/>
    </source>
</evidence>
<sequence>MAAVELLDKAISLLDGLLAGAKPSAAAFAPAPAPAAAEKGAATPAPAPAAKAEKAPKPAKPAPAAPAASTSGASEDETLFARALIKVARVTSCEPLANSEKLLLLQIDIGNGETRQVCAGLQQFIKAEQLRGSLVCVVANLKAAKLAGQASEAMVLAADAGTGDSLIVRTLIPPAGAAPGDVVFLSGGAPTAAPDKVLKSDHWKKIGAGLKVVGGAASFNGRALVTAGGNVTLPSEIPEGAEIH</sequence>
<name>A0A836C3M9_9CHLO</name>
<feature type="region of interest" description="Disordered" evidence="4">
    <location>
        <begin position="29"/>
        <end position="71"/>
    </location>
</feature>
<evidence type="ECO:0000313" key="6">
    <source>
        <dbReference type="EMBL" id="KAG2497844.1"/>
    </source>
</evidence>